<dbReference type="RefSeq" id="WP_309988874.1">
    <property type="nucleotide sequence ID" value="NZ_JAVDTI010000005.1"/>
</dbReference>
<comment type="caution">
    <text evidence="1">The sequence shown here is derived from an EMBL/GenBank/DDBJ whole genome shotgun (WGS) entry which is preliminary data.</text>
</comment>
<accession>A0ABU1R3H1</accession>
<protein>
    <submittedName>
        <fullName evidence="1">Uncharacterized protein</fullName>
    </submittedName>
</protein>
<keyword evidence="2" id="KW-1185">Reference proteome</keyword>
<reference evidence="1 2" key="1">
    <citation type="submission" date="2023-07" db="EMBL/GenBank/DDBJ databases">
        <title>Sorghum-associated microbial communities from plants grown in Nebraska, USA.</title>
        <authorList>
            <person name="Schachtman D."/>
        </authorList>
    </citation>
    <scope>NUCLEOTIDE SEQUENCE [LARGE SCALE GENOMIC DNA]</scope>
    <source>
        <strain evidence="1 2">BE57</strain>
    </source>
</reference>
<dbReference type="EMBL" id="JAVDTI010000005">
    <property type="protein sequence ID" value="MDR6807956.1"/>
    <property type="molecule type" value="Genomic_DNA"/>
</dbReference>
<evidence type="ECO:0000313" key="1">
    <source>
        <dbReference type="EMBL" id="MDR6807956.1"/>
    </source>
</evidence>
<name>A0ABU1R3H1_9BACT</name>
<sequence length="76" mass="8698">MEITIDIPENEAPFVLELLKNLKFLTIRKAEPQNSFADFRSEWAKLSSRLPQTDPDITEDEILAEIKAVRAARNAK</sequence>
<gene>
    <name evidence="1" type="ORF">J2W84_005010</name>
</gene>
<evidence type="ECO:0000313" key="2">
    <source>
        <dbReference type="Proteomes" id="UP001264980"/>
    </source>
</evidence>
<dbReference type="Proteomes" id="UP001264980">
    <property type="component" value="Unassembled WGS sequence"/>
</dbReference>
<proteinExistence type="predicted"/>
<organism evidence="1 2">
    <name type="scientific">Dyadobacter fermentans</name>
    <dbReference type="NCBI Taxonomy" id="94254"/>
    <lineage>
        <taxon>Bacteria</taxon>
        <taxon>Pseudomonadati</taxon>
        <taxon>Bacteroidota</taxon>
        <taxon>Cytophagia</taxon>
        <taxon>Cytophagales</taxon>
        <taxon>Spirosomataceae</taxon>
        <taxon>Dyadobacter</taxon>
    </lineage>
</organism>